<keyword evidence="2" id="KW-1185">Reference proteome</keyword>
<protein>
    <submittedName>
        <fullName evidence="1">Uncharacterized protein</fullName>
    </submittedName>
</protein>
<reference evidence="1 2" key="1">
    <citation type="submission" date="2023-11" db="EMBL/GenBank/DDBJ databases">
        <title>Genome sequence of Microbacterium rhizosphaerae KACC 19337.</title>
        <authorList>
            <person name="Choi H."/>
            <person name="Kim S."/>
            <person name="Kim Y."/>
            <person name="Kwon S.-W."/>
            <person name="Heo J."/>
        </authorList>
    </citation>
    <scope>NUCLEOTIDE SEQUENCE [LARGE SCALE GENOMIC DNA]</scope>
    <source>
        <strain evidence="1 2">KACC 19337</strain>
    </source>
</reference>
<accession>A0ABZ0SHU9</accession>
<dbReference type="Proteomes" id="UP001323798">
    <property type="component" value="Chromosome"/>
</dbReference>
<organism evidence="1 2">
    <name type="scientific">Microbacterium rhizosphaerae</name>
    <dbReference type="NCBI Taxonomy" id="1678237"/>
    <lineage>
        <taxon>Bacteria</taxon>
        <taxon>Bacillati</taxon>
        <taxon>Actinomycetota</taxon>
        <taxon>Actinomycetes</taxon>
        <taxon>Micrococcales</taxon>
        <taxon>Microbacteriaceae</taxon>
        <taxon>Microbacterium</taxon>
    </lineage>
</organism>
<proteinExistence type="predicted"/>
<evidence type="ECO:0000313" key="1">
    <source>
        <dbReference type="EMBL" id="WPR88329.1"/>
    </source>
</evidence>
<gene>
    <name evidence="1" type="ORF">SM116_11100</name>
</gene>
<dbReference type="EMBL" id="CP139368">
    <property type="protein sequence ID" value="WPR88329.1"/>
    <property type="molecule type" value="Genomic_DNA"/>
</dbReference>
<name>A0ABZ0SHU9_9MICO</name>
<sequence>MMNLDEGLYIKPDGTSVRIPRRNLPPNAQNKNYVIGISFYDGDGGDKVLGDVEELEVWAAPGVGFRPLS</sequence>
<evidence type="ECO:0000313" key="2">
    <source>
        <dbReference type="Proteomes" id="UP001323798"/>
    </source>
</evidence>
<dbReference type="RefSeq" id="WP_320941049.1">
    <property type="nucleotide sequence ID" value="NZ_BAABEU010000010.1"/>
</dbReference>